<evidence type="ECO:0000259" key="1">
    <source>
        <dbReference type="Pfam" id="PF12248"/>
    </source>
</evidence>
<sequence>MRTPRFFTTKDYGYMYLNEYGISTSGLTFITFQVQACSDVHIALKSHMKEQPIEIALGGLRNTRSCIRLTPRGNCLVTNLGSVLDCKEYRSFTVYWGDRQILVEKGNTTAEKSNIFLSLPLNHNLHNVNVGISTGFGSSGRWIIEDIHCTRTTRISTTRKYRYRYLDEYGISTSGSNFISFQVQACSDAHIALKSQMKEQPIEIVIGGCRNKRSCIRLTPQGNCLATNRVAVLNCKEYRSFTVYWGNGKIVVRKGNTTARKSSIFLSLPLNYNLDDVNVGISTGFGSSGRWIIEGTYLQNV</sequence>
<feature type="domain" description="Farnesoic acid O-methyl transferase" evidence="1">
    <location>
        <begin position="11"/>
        <end position="146"/>
    </location>
</feature>
<evidence type="ECO:0000313" key="3">
    <source>
        <dbReference type="Proteomes" id="UP000005408"/>
    </source>
</evidence>
<proteinExistence type="predicted"/>
<dbReference type="PANTHER" id="PTHR36695">
    <property type="entry name" value="AGAP008648-PA"/>
    <property type="match status" value="1"/>
</dbReference>
<keyword evidence="3" id="KW-1185">Reference proteome</keyword>
<reference evidence="2" key="1">
    <citation type="submission" date="2022-08" db="UniProtKB">
        <authorList>
            <consortium name="EnsemblMetazoa"/>
        </authorList>
    </citation>
    <scope>IDENTIFICATION</scope>
    <source>
        <strain evidence="2">05x7-T-G4-1.051#20</strain>
    </source>
</reference>
<accession>A0A8W8JJT1</accession>
<dbReference type="Pfam" id="PF12248">
    <property type="entry name" value="Methyltransf_FA"/>
    <property type="match status" value="2"/>
</dbReference>
<protein>
    <recommendedName>
        <fullName evidence="1">Farnesoic acid O-methyl transferase domain-containing protein</fullName>
    </recommendedName>
</protein>
<dbReference type="InterPro" id="IPR022041">
    <property type="entry name" value="Methyltransf_FA"/>
</dbReference>
<organism evidence="2 3">
    <name type="scientific">Magallana gigas</name>
    <name type="common">Pacific oyster</name>
    <name type="synonym">Crassostrea gigas</name>
    <dbReference type="NCBI Taxonomy" id="29159"/>
    <lineage>
        <taxon>Eukaryota</taxon>
        <taxon>Metazoa</taxon>
        <taxon>Spiralia</taxon>
        <taxon>Lophotrochozoa</taxon>
        <taxon>Mollusca</taxon>
        <taxon>Bivalvia</taxon>
        <taxon>Autobranchia</taxon>
        <taxon>Pteriomorphia</taxon>
        <taxon>Ostreida</taxon>
        <taxon>Ostreoidea</taxon>
        <taxon>Ostreidae</taxon>
        <taxon>Magallana</taxon>
    </lineage>
</organism>
<evidence type="ECO:0000313" key="2">
    <source>
        <dbReference type="EnsemblMetazoa" id="G19728.1:cds"/>
    </source>
</evidence>
<feature type="domain" description="Farnesoic acid O-methyl transferase" evidence="1">
    <location>
        <begin position="160"/>
        <end position="294"/>
    </location>
</feature>
<dbReference type="PANTHER" id="PTHR36695:SF12">
    <property type="entry name" value="AGAP008648-PA"/>
    <property type="match status" value="1"/>
</dbReference>
<name>A0A8W8JJT1_MAGGI</name>
<dbReference type="EnsemblMetazoa" id="G19728.1">
    <property type="protein sequence ID" value="G19728.1:cds"/>
    <property type="gene ID" value="G19728"/>
</dbReference>
<dbReference type="Proteomes" id="UP000005408">
    <property type="component" value="Unassembled WGS sequence"/>
</dbReference>
<dbReference type="AlphaFoldDB" id="A0A8W8JJT1"/>